<accession>A0A8S3R0Q0</accession>
<protein>
    <submittedName>
        <fullName evidence="2">Uncharacterized protein</fullName>
    </submittedName>
</protein>
<keyword evidence="3" id="KW-1185">Reference proteome</keyword>
<dbReference type="SUPFAM" id="SSF56672">
    <property type="entry name" value="DNA/RNA polymerases"/>
    <property type="match status" value="1"/>
</dbReference>
<dbReference type="Proteomes" id="UP000683360">
    <property type="component" value="Unassembled WGS sequence"/>
</dbReference>
<name>A0A8S3R0Q0_MYTED</name>
<proteinExistence type="predicted"/>
<dbReference type="InterPro" id="IPR043502">
    <property type="entry name" value="DNA/RNA_pol_sf"/>
</dbReference>
<evidence type="ECO:0000313" key="3">
    <source>
        <dbReference type="Proteomes" id="UP000683360"/>
    </source>
</evidence>
<organism evidence="2 3">
    <name type="scientific">Mytilus edulis</name>
    <name type="common">Blue mussel</name>
    <dbReference type="NCBI Taxonomy" id="6550"/>
    <lineage>
        <taxon>Eukaryota</taxon>
        <taxon>Metazoa</taxon>
        <taxon>Spiralia</taxon>
        <taxon>Lophotrochozoa</taxon>
        <taxon>Mollusca</taxon>
        <taxon>Bivalvia</taxon>
        <taxon>Autobranchia</taxon>
        <taxon>Pteriomorphia</taxon>
        <taxon>Mytilida</taxon>
        <taxon>Mytiloidea</taxon>
        <taxon>Mytilidae</taxon>
        <taxon>Mytilinae</taxon>
        <taxon>Mytilus</taxon>
    </lineage>
</organism>
<feature type="region of interest" description="Disordered" evidence="1">
    <location>
        <begin position="1"/>
        <end position="38"/>
    </location>
</feature>
<dbReference type="AlphaFoldDB" id="A0A8S3R0Q0"/>
<dbReference type="OrthoDB" id="7462124at2759"/>
<gene>
    <name evidence="2" type="ORF">MEDL_15247</name>
</gene>
<dbReference type="EMBL" id="CAJPWZ010000752">
    <property type="protein sequence ID" value="CAG2200625.1"/>
    <property type="molecule type" value="Genomic_DNA"/>
</dbReference>
<comment type="caution">
    <text evidence="2">The sequence shown here is derived from an EMBL/GenBank/DDBJ whole genome shotgun (WGS) entry which is preliminary data.</text>
</comment>
<evidence type="ECO:0000256" key="1">
    <source>
        <dbReference type="SAM" id="MobiDB-lite"/>
    </source>
</evidence>
<feature type="region of interest" description="Disordered" evidence="1">
    <location>
        <begin position="57"/>
        <end position="78"/>
    </location>
</feature>
<evidence type="ECO:0000313" key="2">
    <source>
        <dbReference type="EMBL" id="CAG2200625.1"/>
    </source>
</evidence>
<dbReference type="CDD" id="cd09275">
    <property type="entry name" value="RNase_HI_RT_DIRS1"/>
    <property type="match status" value="1"/>
</dbReference>
<feature type="compositionally biased region" description="Basic and acidic residues" evidence="1">
    <location>
        <begin position="69"/>
        <end position="78"/>
    </location>
</feature>
<reference evidence="2" key="1">
    <citation type="submission" date="2021-03" db="EMBL/GenBank/DDBJ databases">
        <authorList>
            <person name="Bekaert M."/>
        </authorList>
    </citation>
    <scope>NUCLEOTIDE SEQUENCE</scope>
</reference>
<sequence length="427" mass="47083">MSLLENRVSSHLPSPAKSVEYDEREDDEFSVSPGSHERAFLTDEDVDSFFFSQVIEGGPAPEPTSKSDQQPHIKETEFPPSLKDLRYKVYTLMRDEAHIPFASPSKPKKPSTFEASYGVSQEIVSSHNSFHESGNMAFALQFINEGIANSASEKCFSSASQLLGTAEHFLAATGHLLNSEDSVVPAAVRPFLLQLDLLLESPLIDKMFGLPVQLVQEELGENYPPVKVSFLISWKKLEIIPSQDFVLTLFTDASTLGWGAYLEGLTISGIWNQDLLVEFYINVLEMKAVLLALNHFQLSLKNQSVILATDNTTVVAYLKTFSLSDSQIHSHSVFSTPGSSSGISDLSVKTIWICKCISLANGSSKAELLNSFNVKAYDVRGTSWALFNSASLEEVLSAGFWRNENSFVSPYLQSMATFTESLYSLGP</sequence>